<protein>
    <submittedName>
        <fullName evidence="1">Uncharacterized protein</fullName>
    </submittedName>
</protein>
<accession>A0A0E9QAS1</accession>
<dbReference type="AlphaFoldDB" id="A0A0E9QAS1"/>
<proteinExistence type="predicted"/>
<name>A0A0E9QAS1_ANGAN</name>
<organism evidence="1">
    <name type="scientific">Anguilla anguilla</name>
    <name type="common">European freshwater eel</name>
    <name type="synonym">Muraena anguilla</name>
    <dbReference type="NCBI Taxonomy" id="7936"/>
    <lineage>
        <taxon>Eukaryota</taxon>
        <taxon>Metazoa</taxon>
        <taxon>Chordata</taxon>
        <taxon>Craniata</taxon>
        <taxon>Vertebrata</taxon>
        <taxon>Euteleostomi</taxon>
        <taxon>Actinopterygii</taxon>
        <taxon>Neopterygii</taxon>
        <taxon>Teleostei</taxon>
        <taxon>Anguilliformes</taxon>
        <taxon>Anguillidae</taxon>
        <taxon>Anguilla</taxon>
    </lineage>
</organism>
<evidence type="ECO:0000313" key="1">
    <source>
        <dbReference type="EMBL" id="JAH13415.1"/>
    </source>
</evidence>
<reference evidence="1" key="1">
    <citation type="submission" date="2014-11" db="EMBL/GenBank/DDBJ databases">
        <authorList>
            <person name="Amaro Gonzalez C."/>
        </authorList>
    </citation>
    <scope>NUCLEOTIDE SEQUENCE</scope>
</reference>
<sequence>MSGLTVIILQSGALRSEIMGLVS</sequence>
<dbReference type="EMBL" id="GBXM01095162">
    <property type="protein sequence ID" value="JAH13415.1"/>
    <property type="molecule type" value="Transcribed_RNA"/>
</dbReference>
<reference evidence="1" key="2">
    <citation type="journal article" date="2015" name="Fish Shellfish Immunol.">
        <title>Early steps in the European eel (Anguilla anguilla)-Vibrio vulnificus interaction in the gills: Role of the RtxA13 toxin.</title>
        <authorList>
            <person name="Callol A."/>
            <person name="Pajuelo D."/>
            <person name="Ebbesson L."/>
            <person name="Teles M."/>
            <person name="MacKenzie S."/>
            <person name="Amaro C."/>
        </authorList>
    </citation>
    <scope>NUCLEOTIDE SEQUENCE</scope>
</reference>